<feature type="region of interest" description="Disordered" evidence="1">
    <location>
        <begin position="28"/>
        <end position="120"/>
    </location>
</feature>
<reference evidence="2 3" key="1">
    <citation type="submission" date="2016-06" db="EMBL/GenBank/DDBJ databases">
        <authorList>
            <person name="Kjaerup R.B."/>
            <person name="Dalgaard T.S."/>
            <person name="Juul-Madsen H.R."/>
        </authorList>
    </citation>
    <scope>NUCLEOTIDE SEQUENCE [LARGE SCALE GENOMIC DNA]</scope>
    <source>
        <strain evidence="2 3">1199456.5</strain>
    </source>
</reference>
<dbReference type="OrthoDB" id="1956004at2"/>
<feature type="compositionally biased region" description="Basic and acidic residues" evidence="1">
    <location>
        <begin position="72"/>
        <end position="120"/>
    </location>
</feature>
<dbReference type="PANTHER" id="PTHR10151">
    <property type="entry name" value="ECTONUCLEOTIDE PYROPHOSPHATASE/PHOSPHODIESTERASE"/>
    <property type="match status" value="1"/>
</dbReference>
<dbReference type="InterPro" id="IPR002591">
    <property type="entry name" value="Phosphodiest/P_Trfase"/>
</dbReference>
<dbReference type="AlphaFoldDB" id="A0A1A0N1D1"/>
<dbReference type="SUPFAM" id="SSF53649">
    <property type="entry name" value="Alkaline phosphatase-like"/>
    <property type="match status" value="1"/>
</dbReference>
<feature type="compositionally biased region" description="Low complexity" evidence="1">
    <location>
        <begin position="33"/>
        <end position="55"/>
    </location>
</feature>
<evidence type="ECO:0000256" key="1">
    <source>
        <dbReference type="SAM" id="MobiDB-lite"/>
    </source>
</evidence>
<dbReference type="RefSeq" id="WP_061009563.1">
    <property type="nucleotide sequence ID" value="NZ_LSKL01000141.1"/>
</dbReference>
<evidence type="ECO:0000313" key="2">
    <source>
        <dbReference type="EMBL" id="OBA91116.1"/>
    </source>
</evidence>
<dbReference type="Pfam" id="PF01663">
    <property type="entry name" value="Phosphodiest"/>
    <property type="match status" value="1"/>
</dbReference>
<dbReference type="Gene3D" id="3.40.720.10">
    <property type="entry name" value="Alkaline Phosphatase, subunit A"/>
    <property type="match status" value="1"/>
</dbReference>
<dbReference type="EMBL" id="LZSF01000037">
    <property type="protein sequence ID" value="OBA91116.1"/>
    <property type="molecule type" value="Genomic_DNA"/>
</dbReference>
<comment type="caution">
    <text evidence="2">The sequence shown here is derived from an EMBL/GenBank/DDBJ whole genome shotgun (WGS) entry which is preliminary data.</text>
</comment>
<evidence type="ECO:0000313" key="3">
    <source>
        <dbReference type="Proteomes" id="UP000093962"/>
    </source>
</evidence>
<proteinExistence type="predicted"/>
<sequence length="655" mass="67120">MTAGRCIGRVGGLAVALGIGTALAGWGDCPAWADTTAGAAGTTTSSQSAGTPSGAPDKKQRKPAKPKPKSSKHADKADRDKAGKDTADKPDKKVQKAAAADKPDKGKVDNGKADKADEAAPRVSLPRVTAAVPAKSVATPTVTAVAAQASAAQPTVKVAAVSTTPIAKLTRALRSLQAPVSPLSSTSVLVALAAVRDELERKTLKPTSAVAPQPVSTLADTTPNVLVIGVDGTNLSRVLADPANANFFQLMQGGTTAPASIVGHTTISNPSWTAILTGVWGEKTGVINNIFNPAVYDKWPTVFNQLETFNPGIQTTAIANWDVVSAIAVSGSVGADHVVNISHIAGDSDWSLTDDAVGDATEAAIAAADPNKPNFVFSYFVGVDENGHNYGGASQQYADAVRNVDQNIGEIMQQVNDWEAATGEQWTVIVVTDHGHQASKGLGHGFQSPNETSTFVIANNPNLFTAGGVNLKYQIVDVTPTVVTLFGGTPAPKSDGVSITNLGGSTVTPIDDDAALRAAVLDVIGKYGYPDIGTDLKLGVRTVFASVPYFLNQGFDAVTAQLESIAAQHIFVISPLAQAMTVPVQLVGSLTYAATNAVAQVVARLTGVTGASLVPIFMPPLPPLVGTEDPQVPLSPVAACTVLVACGTSTGIIAA</sequence>
<dbReference type="InterPro" id="IPR017850">
    <property type="entry name" value="Alkaline_phosphatase_core_sf"/>
</dbReference>
<dbReference type="PANTHER" id="PTHR10151:SF120">
    <property type="entry name" value="BIS(5'-ADENOSYL)-TRIPHOSPHATASE"/>
    <property type="match status" value="1"/>
</dbReference>
<protein>
    <recommendedName>
        <fullName evidence="4">Phosphodiesterase</fullName>
    </recommendedName>
</protein>
<organism evidence="2 3">
    <name type="scientific">Mycolicibacterium mucogenicum</name>
    <name type="common">Mycobacterium mucogenicum</name>
    <dbReference type="NCBI Taxonomy" id="56689"/>
    <lineage>
        <taxon>Bacteria</taxon>
        <taxon>Bacillati</taxon>
        <taxon>Actinomycetota</taxon>
        <taxon>Actinomycetes</taxon>
        <taxon>Mycobacteriales</taxon>
        <taxon>Mycobacteriaceae</taxon>
        <taxon>Mycolicibacterium</taxon>
    </lineage>
</organism>
<feature type="compositionally biased region" description="Basic residues" evidence="1">
    <location>
        <begin position="59"/>
        <end position="71"/>
    </location>
</feature>
<accession>A0A1A0N1D1</accession>
<dbReference type="Proteomes" id="UP000093962">
    <property type="component" value="Unassembled WGS sequence"/>
</dbReference>
<dbReference type="GO" id="GO:0016787">
    <property type="term" value="F:hydrolase activity"/>
    <property type="evidence" value="ECO:0007669"/>
    <property type="project" value="UniProtKB-ARBA"/>
</dbReference>
<evidence type="ECO:0008006" key="4">
    <source>
        <dbReference type="Google" id="ProtNLM"/>
    </source>
</evidence>
<gene>
    <name evidence="2" type="ORF">A5642_11080</name>
</gene>
<name>A0A1A0N1D1_MYCMU</name>